<evidence type="ECO:0000313" key="2">
    <source>
        <dbReference type="Proteomes" id="UP000814033"/>
    </source>
</evidence>
<proteinExistence type="predicted"/>
<dbReference type="Proteomes" id="UP000814033">
    <property type="component" value="Unassembled WGS sequence"/>
</dbReference>
<gene>
    <name evidence="1" type="ORF">FA95DRAFT_1553650</name>
</gene>
<reference evidence="1" key="2">
    <citation type="journal article" date="2022" name="New Phytol.">
        <title>Evolutionary transition to the ectomycorrhizal habit in the genomes of a hyperdiverse lineage of mushroom-forming fungi.</title>
        <authorList>
            <person name="Looney B."/>
            <person name="Miyauchi S."/>
            <person name="Morin E."/>
            <person name="Drula E."/>
            <person name="Courty P.E."/>
            <person name="Kohler A."/>
            <person name="Kuo A."/>
            <person name="LaButti K."/>
            <person name="Pangilinan J."/>
            <person name="Lipzen A."/>
            <person name="Riley R."/>
            <person name="Andreopoulos W."/>
            <person name="He G."/>
            <person name="Johnson J."/>
            <person name="Nolan M."/>
            <person name="Tritt A."/>
            <person name="Barry K.W."/>
            <person name="Grigoriev I.V."/>
            <person name="Nagy L.G."/>
            <person name="Hibbett D."/>
            <person name="Henrissat B."/>
            <person name="Matheny P.B."/>
            <person name="Labbe J."/>
            <person name="Martin F.M."/>
        </authorList>
    </citation>
    <scope>NUCLEOTIDE SEQUENCE</scope>
    <source>
        <strain evidence="1">FP105234-sp</strain>
    </source>
</reference>
<protein>
    <submittedName>
        <fullName evidence="1">Uncharacterized protein</fullName>
    </submittedName>
</protein>
<name>A0ACB8S8S5_9AGAM</name>
<comment type="caution">
    <text evidence="1">The sequence shown here is derived from an EMBL/GenBank/DDBJ whole genome shotgun (WGS) entry which is preliminary data.</text>
</comment>
<evidence type="ECO:0000313" key="1">
    <source>
        <dbReference type="EMBL" id="KAI0052320.1"/>
    </source>
</evidence>
<accession>A0ACB8S8S5</accession>
<keyword evidence="2" id="KW-1185">Reference proteome</keyword>
<dbReference type="EMBL" id="MU275846">
    <property type="protein sequence ID" value="KAI0052320.1"/>
    <property type="molecule type" value="Genomic_DNA"/>
</dbReference>
<sequence length="105" mass="11667">MMIHAGRADGLIPCQRTGCGDVLKSVRALTYHLHIHDVHDRASAPRSFVCAQCAGSYESPRELSMHDCERHRSVVSIAPSASGPIKHRFRRMIHSWSCLSDSTNV</sequence>
<organism evidence="1 2">
    <name type="scientific">Auriscalpium vulgare</name>
    <dbReference type="NCBI Taxonomy" id="40419"/>
    <lineage>
        <taxon>Eukaryota</taxon>
        <taxon>Fungi</taxon>
        <taxon>Dikarya</taxon>
        <taxon>Basidiomycota</taxon>
        <taxon>Agaricomycotina</taxon>
        <taxon>Agaricomycetes</taxon>
        <taxon>Russulales</taxon>
        <taxon>Auriscalpiaceae</taxon>
        <taxon>Auriscalpium</taxon>
    </lineage>
</organism>
<reference evidence="1" key="1">
    <citation type="submission" date="2021-02" db="EMBL/GenBank/DDBJ databases">
        <authorList>
            <consortium name="DOE Joint Genome Institute"/>
            <person name="Ahrendt S."/>
            <person name="Looney B.P."/>
            <person name="Miyauchi S."/>
            <person name="Morin E."/>
            <person name="Drula E."/>
            <person name="Courty P.E."/>
            <person name="Chicoki N."/>
            <person name="Fauchery L."/>
            <person name="Kohler A."/>
            <person name="Kuo A."/>
            <person name="Labutti K."/>
            <person name="Pangilinan J."/>
            <person name="Lipzen A."/>
            <person name="Riley R."/>
            <person name="Andreopoulos W."/>
            <person name="He G."/>
            <person name="Johnson J."/>
            <person name="Barry K.W."/>
            <person name="Grigoriev I.V."/>
            <person name="Nagy L."/>
            <person name="Hibbett D."/>
            <person name="Henrissat B."/>
            <person name="Matheny P.B."/>
            <person name="Labbe J."/>
            <person name="Martin F."/>
        </authorList>
    </citation>
    <scope>NUCLEOTIDE SEQUENCE</scope>
    <source>
        <strain evidence="1">FP105234-sp</strain>
    </source>
</reference>